<keyword evidence="4" id="KW-1185">Reference proteome</keyword>
<organism evidence="3 4">
    <name type="scientific">Hyaloperonospora brassicae</name>
    <name type="common">Brassica downy mildew</name>
    <name type="synonym">Peronospora brassicae</name>
    <dbReference type="NCBI Taxonomy" id="162125"/>
    <lineage>
        <taxon>Eukaryota</taxon>
        <taxon>Sar</taxon>
        <taxon>Stramenopiles</taxon>
        <taxon>Oomycota</taxon>
        <taxon>Peronosporomycetes</taxon>
        <taxon>Peronosporales</taxon>
        <taxon>Peronosporaceae</taxon>
        <taxon>Hyaloperonospora</taxon>
    </lineage>
</organism>
<keyword evidence="2" id="KW-0732">Signal</keyword>
<evidence type="ECO:0000313" key="3">
    <source>
        <dbReference type="EMBL" id="CAI5737899.1"/>
    </source>
</evidence>
<evidence type="ECO:0000256" key="2">
    <source>
        <dbReference type="SAM" id="SignalP"/>
    </source>
</evidence>
<comment type="caution">
    <text evidence="3">The sequence shown here is derived from an EMBL/GenBank/DDBJ whole genome shotgun (WGS) entry which is preliminary data.</text>
</comment>
<dbReference type="Proteomes" id="UP001162031">
    <property type="component" value="Unassembled WGS sequence"/>
</dbReference>
<sequence>MSQRLLALVLVLALSAPAAGNSTRVNDAEWGLRPPVGASDKRVIRVNDVGRATAGEERGYSEIGVEIKEGITRSKFERLTEAIVEFLKKIKNSELFVNWEKWRTAVKERIDGKIAELLKKIDAHRDKKRLAAAKKMLEPKSLVANLFERGITPSILYSALNLDEELKQAVKGPYGEPLQEKIDFHDEYKSFYKQAQNQPQGSLWSRVVSYLRSLV</sequence>
<gene>
    <name evidence="3" type="ORF">HBR001_LOCUS7309</name>
</gene>
<evidence type="ECO:0000256" key="1">
    <source>
        <dbReference type="SAM" id="Coils"/>
    </source>
</evidence>
<dbReference type="AlphaFoldDB" id="A0AAV0UQY9"/>
<dbReference type="EMBL" id="CANTFL010001352">
    <property type="protein sequence ID" value="CAI5737899.1"/>
    <property type="molecule type" value="Genomic_DNA"/>
</dbReference>
<reference evidence="3" key="1">
    <citation type="submission" date="2022-12" db="EMBL/GenBank/DDBJ databases">
        <authorList>
            <person name="Webb A."/>
        </authorList>
    </citation>
    <scope>NUCLEOTIDE SEQUENCE</scope>
    <source>
        <strain evidence="3">Hp1</strain>
    </source>
</reference>
<feature type="chain" id="PRO_5043516386" description="RxLR effector candidate protein" evidence="2">
    <location>
        <begin position="21"/>
        <end position="215"/>
    </location>
</feature>
<evidence type="ECO:0008006" key="5">
    <source>
        <dbReference type="Google" id="ProtNLM"/>
    </source>
</evidence>
<accession>A0AAV0UQY9</accession>
<evidence type="ECO:0000313" key="4">
    <source>
        <dbReference type="Proteomes" id="UP001162031"/>
    </source>
</evidence>
<keyword evidence="1" id="KW-0175">Coiled coil</keyword>
<name>A0AAV0UQY9_HYABA</name>
<feature type="coiled-coil region" evidence="1">
    <location>
        <begin position="107"/>
        <end position="134"/>
    </location>
</feature>
<feature type="signal peptide" evidence="2">
    <location>
        <begin position="1"/>
        <end position="20"/>
    </location>
</feature>
<protein>
    <recommendedName>
        <fullName evidence="5">RxLR effector candidate protein</fullName>
    </recommendedName>
</protein>
<proteinExistence type="predicted"/>